<reference evidence="1 2" key="1">
    <citation type="journal article" date="2014" name="Nature">
        <title>An environmental bacterial taxon with a large and distinct metabolic repertoire.</title>
        <authorList>
            <person name="Wilson M.C."/>
            <person name="Mori T."/>
            <person name="Ruckert C."/>
            <person name="Uria A.R."/>
            <person name="Helf M.J."/>
            <person name="Takada K."/>
            <person name="Gernert C."/>
            <person name="Steffens U.A."/>
            <person name="Heycke N."/>
            <person name="Schmitt S."/>
            <person name="Rinke C."/>
            <person name="Helfrich E.J."/>
            <person name="Brachmann A.O."/>
            <person name="Gurgui C."/>
            <person name="Wakimoto T."/>
            <person name="Kracht M."/>
            <person name="Crusemann M."/>
            <person name="Hentschel U."/>
            <person name="Abe I."/>
            <person name="Matsunaga S."/>
            <person name="Kalinowski J."/>
            <person name="Takeyama H."/>
            <person name="Piel J."/>
        </authorList>
    </citation>
    <scope>NUCLEOTIDE SEQUENCE [LARGE SCALE GENOMIC DNA]</scope>
    <source>
        <strain evidence="2">TSY2</strain>
    </source>
</reference>
<dbReference type="Pfam" id="PF13267">
    <property type="entry name" value="DUF4058"/>
    <property type="match status" value="1"/>
</dbReference>
<keyword evidence="2" id="KW-1185">Reference proteome</keyword>
<dbReference type="HOGENOM" id="CLU_093165_0_0_7"/>
<accession>W4LM57</accession>
<name>W4LM57_9BACT</name>
<dbReference type="Proteomes" id="UP000019140">
    <property type="component" value="Unassembled WGS sequence"/>
</dbReference>
<dbReference type="AlphaFoldDB" id="W4LM57"/>
<evidence type="ECO:0000313" key="1">
    <source>
        <dbReference type="EMBL" id="ETW98994.1"/>
    </source>
</evidence>
<gene>
    <name evidence="1" type="ORF">ETSY2_41760</name>
</gene>
<dbReference type="InterPro" id="IPR025132">
    <property type="entry name" value="DUF4058"/>
</dbReference>
<dbReference type="PATRIC" id="fig|1429439.4.peg.7021"/>
<proteinExistence type="predicted"/>
<dbReference type="EMBL" id="AZHX01001884">
    <property type="protein sequence ID" value="ETW98994.1"/>
    <property type="molecule type" value="Genomic_DNA"/>
</dbReference>
<evidence type="ECO:0000313" key="2">
    <source>
        <dbReference type="Proteomes" id="UP000019140"/>
    </source>
</evidence>
<evidence type="ECO:0008006" key="3">
    <source>
        <dbReference type="Google" id="ProtNLM"/>
    </source>
</evidence>
<organism evidence="1 2">
    <name type="scientific">Candidatus Entotheonella gemina</name>
    <dbReference type="NCBI Taxonomy" id="1429439"/>
    <lineage>
        <taxon>Bacteria</taxon>
        <taxon>Pseudomonadati</taxon>
        <taxon>Nitrospinota/Tectimicrobiota group</taxon>
        <taxon>Candidatus Tectimicrobiota</taxon>
        <taxon>Candidatus Entotheonellia</taxon>
        <taxon>Candidatus Entotheonellales</taxon>
        <taxon>Candidatus Entotheonellaceae</taxon>
        <taxon>Candidatus Entotheonella</taxon>
    </lineage>
</organism>
<sequence length="268" mass="30308">MPSPFPGMDPYIEASRIWSDFHADLATEIRASLNTQIQPHYYATAVTYVTYDVIEVAQPKRRAISPDVGVWQTQTRSERPSSAAVIDPPQLRSQVPLEVPIRLANVEVREAETDLLVTAIEILSPVNKRSGPERLKYLRKRQELLRSDVHLMEIDLLRRGERSPLETPLPPAPYYIMLSRAEQRPDVDVWSSQLDERLPIVPVPLIGPDPDVPLDLGAMVSAVYERGAYATRIDYRLPVPPPNLSPEQVAWVEQRLAVYRVADESTES</sequence>
<comment type="caution">
    <text evidence="1">The sequence shown here is derived from an EMBL/GenBank/DDBJ whole genome shotgun (WGS) entry which is preliminary data.</text>
</comment>
<protein>
    <recommendedName>
        <fullName evidence="3">DUF4058 domain-containing protein</fullName>
    </recommendedName>
</protein>